<keyword evidence="2" id="KW-1185">Reference proteome</keyword>
<reference evidence="1 2" key="1">
    <citation type="submission" date="2021-06" db="EMBL/GenBank/DDBJ databases">
        <title>Caerostris darwini draft genome.</title>
        <authorList>
            <person name="Kono N."/>
            <person name="Arakawa K."/>
        </authorList>
    </citation>
    <scope>NUCLEOTIDE SEQUENCE [LARGE SCALE GENOMIC DNA]</scope>
</reference>
<protein>
    <submittedName>
        <fullName evidence="1">Uncharacterized protein</fullName>
    </submittedName>
</protein>
<dbReference type="Proteomes" id="UP001054837">
    <property type="component" value="Unassembled WGS sequence"/>
</dbReference>
<organism evidence="1 2">
    <name type="scientific">Caerostris darwini</name>
    <dbReference type="NCBI Taxonomy" id="1538125"/>
    <lineage>
        <taxon>Eukaryota</taxon>
        <taxon>Metazoa</taxon>
        <taxon>Ecdysozoa</taxon>
        <taxon>Arthropoda</taxon>
        <taxon>Chelicerata</taxon>
        <taxon>Arachnida</taxon>
        <taxon>Araneae</taxon>
        <taxon>Araneomorphae</taxon>
        <taxon>Entelegynae</taxon>
        <taxon>Araneoidea</taxon>
        <taxon>Araneidae</taxon>
        <taxon>Caerostris</taxon>
    </lineage>
</organism>
<evidence type="ECO:0000313" key="1">
    <source>
        <dbReference type="EMBL" id="GIY34216.1"/>
    </source>
</evidence>
<dbReference type="EMBL" id="BPLQ01008042">
    <property type="protein sequence ID" value="GIY34216.1"/>
    <property type="molecule type" value="Genomic_DNA"/>
</dbReference>
<gene>
    <name evidence="1" type="ORF">CDAR_32991</name>
</gene>
<evidence type="ECO:0000313" key="2">
    <source>
        <dbReference type="Proteomes" id="UP001054837"/>
    </source>
</evidence>
<sequence>MAFSDPTEMCFAFQNLRPLIKEVGDERRGKFGPWVEGVRKGSLGIATNFSLLRISHNRAFISKLYSPIGKRRVPHPSSWVGGLLSFCAPPGMPWKKEAPSNPQAPHLTLCSYIPNHVCLLTSKRATCVGNGYSLT</sequence>
<accession>A0AAV4SLV6</accession>
<proteinExistence type="predicted"/>
<comment type="caution">
    <text evidence="1">The sequence shown here is derived from an EMBL/GenBank/DDBJ whole genome shotgun (WGS) entry which is preliminary data.</text>
</comment>
<name>A0AAV4SLV6_9ARAC</name>
<dbReference type="AlphaFoldDB" id="A0AAV4SLV6"/>